<evidence type="ECO:0000313" key="1">
    <source>
        <dbReference type="EMBL" id="OJZ65294.1"/>
    </source>
</evidence>
<dbReference type="Proteomes" id="UP000186438">
    <property type="component" value="Unassembled WGS sequence"/>
</dbReference>
<sequence length="63" mass="6919">MSSAEVIAAFDEHFERRYPSKTAESAALLERVSGWSRAQNRAAAAQLAAIGELFAYRLSRCGE</sequence>
<dbReference type="STRING" id="53378.BRW65_28160"/>
<comment type="caution">
    <text evidence="1">The sequence shown here is derived from an EMBL/GenBank/DDBJ whole genome shotgun (WGS) entry which is preliminary data.</text>
</comment>
<evidence type="ECO:0000313" key="2">
    <source>
        <dbReference type="Proteomes" id="UP000186438"/>
    </source>
</evidence>
<gene>
    <name evidence="1" type="ORF">BRW65_28160</name>
</gene>
<protein>
    <submittedName>
        <fullName evidence="1">Uncharacterized protein</fullName>
    </submittedName>
</protein>
<feature type="non-terminal residue" evidence="1">
    <location>
        <position position="63"/>
    </location>
</feature>
<keyword evidence="2" id="KW-1185">Reference proteome</keyword>
<proteinExistence type="predicted"/>
<dbReference type="AlphaFoldDB" id="A0A1Q4HCN3"/>
<reference evidence="1 2" key="1">
    <citation type="submission" date="2016-11" db="EMBL/GenBank/DDBJ databases">
        <title>Genome sequences of unsequenced Mycobacteria.</title>
        <authorList>
            <person name="Greninger A.L."/>
            <person name="Fang F."/>
            <person name="Jerome K.R."/>
        </authorList>
    </citation>
    <scope>NUCLEOTIDE SEQUENCE [LARGE SCALE GENOMIC DNA]</scope>
    <source>
        <strain evidence="1 2">M11</strain>
    </source>
</reference>
<dbReference type="EMBL" id="MPNT01000048">
    <property type="protein sequence ID" value="OJZ65294.1"/>
    <property type="molecule type" value="Genomic_DNA"/>
</dbReference>
<organism evidence="1 2">
    <name type="scientific">Mycobacterium paraffinicum</name>
    <dbReference type="NCBI Taxonomy" id="53378"/>
    <lineage>
        <taxon>Bacteria</taxon>
        <taxon>Bacillati</taxon>
        <taxon>Actinomycetota</taxon>
        <taxon>Actinomycetes</taxon>
        <taxon>Mycobacteriales</taxon>
        <taxon>Mycobacteriaceae</taxon>
        <taxon>Mycobacterium</taxon>
    </lineage>
</organism>
<accession>A0A1Q4HCN3</accession>
<name>A0A1Q4HCN3_9MYCO</name>